<dbReference type="Proteomes" id="UP001315278">
    <property type="component" value="Unassembled WGS sequence"/>
</dbReference>
<name>A0ABS5FHH6_9BRAD</name>
<dbReference type="RefSeq" id="WP_212492688.1">
    <property type="nucleotide sequence ID" value="NZ_JAFCJH010000010.1"/>
</dbReference>
<accession>A0ABS5FHH6</accession>
<dbReference type="EMBL" id="JAFCJH010000010">
    <property type="protein sequence ID" value="MBR0796119.1"/>
    <property type="molecule type" value="Genomic_DNA"/>
</dbReference>
<proteinExistence type="predicted"/>
<sequence>MALRIEPEIGGVTIVLRGAFNPSIFQPFWMARQGLISDEEAGNAKVSVIHSEISHFAIEPSFILQVQVDRFTITTATAPLVRVSDLCTRIFGEVLPHTPISQLGINRTVHFSVGTADERDRIGRLIAPQDPWGDWGKGFASDDLAARGGLQSMTMINKKAGDREAGWIQARIEPSQSIGKGVTGIFMEINDHYQFKETAGAVAIMKVLQERFDASIAGSDNIIDQIMSLKS</sequence>
<evidence type="ECO:0008006" key="3">
    <source>
        <dbReference type="Google" id="ProtNLM"/>
    </source>
</evidence>
<organism evidence="1 2">
    <name type="scientific">Bradyrhizobium jicamae</name>
    <dbReference type="NCBI Taxonomy" id="280332"/>
    <lineage>
        <taxon>Bacteria</taxon>
        <taxon>Pseudomonadati</taxon>
        <taxon>Pseudomonadota</taxon>
        <taxon>Alphaproteobacteria</taxon>
        <taxon>Hyphomicrobiales</taxon>
        <taxon>Nitrobacteraceae</taxon>
        <taxon>Bradyrhizobium</taxon>
    </lineage>
</organism>
<comment type="caution">
    <text evidence="1">The sequence shown here is derived from an EMBL/GenBank/DDBJ whole genome shotgun (WGS) entry which is preliminary data.</text>
</comment>
<gene>
    <name evidence="1" type="ORF">JQ615_12035</name>
</gene>
<reference evidence="2" key="1">
    <citation type="journal article" date="2021" name="ISME J.">
        <title>Evolutionary origin and ecological implication of a unique nif island in free-living Bradyrhizobium lineages.</title>
        <authorList>
            <person name="Tao J."/>
        </authorList>
    </citation>
    <scope>NUCLEOTIDE SEQUENCE [LARGE SCALE GENOMIC DNA]</scope>
    <source>
        <strain evidence="2">SZCCT0434</strain>
    </source>
</reference>
<evidence type="ECO:0000313" key="2">
    <source>
        <dbReference type="Proteomes" id="UP001315278"/>
    </source>
</evidence>
<protein>
    <recommendedName>
        <fullName evidence="3">TIGR04255 family protein</fullName>
    </recommendedName>
</protein>
<keyword evidence="2" id="KW-1185">Reference proteome</keyword>
<evidence type="ECO:0000313" key="1">
    <source>
        <dbReference type="EMBL" id="MBR0796119.1"/>
    </source>
</evidence>